<proteinExistence type="predicted"/>
<name>A0A2H0UIU2_9BACT</name>
<reference evidence="4" key="1">
    <citation type="submission" date="2017-09" db="EMBL/GenBank/DDBJ databases">
        <title>Depth-based differentiation of microbial function through sediment-hosted aquifers and enrichment of novel symbionts in the deep terrestrial subsurface.</title>
        <authorList>
            <person name="Probst A.J."/>
            <person name="Ladd B."/>
            <person name="Jarett J.K."/>
            <person name="Geller-Mcgrath D.E."/>
            <person name="Sieber C.M.K."/>
            <person name="Emerson J.B."/>
            <person name="Anantharaman K."/>
            <person name="Thomas B.C."/>
            <person name="Malmstrom R."/>
            <person name="Stieglmeier M."/>
            <person name="Klingl A."/>
            <person name="Woyke T."/>
            <person name="Ryan C.M."/>
            <person name="Banfield J.F."/>
        </authorList>
    </citation>
    <scope>NUCLEOTIDE SEQUENCE [LARGE SCALE GENOMIC DNA]</scope>
</reference>
<dbReference type="InterPro" id="IPR051311">
    <property type="entry name" value="DedA_domain"/>
</dbReference>
<dbReference type="Proteomes" id="UP000230706">
    <property type="component" value="Unassembled WGS sequence"/>
</dbReference>
<accession>A0A2H0UIU2</accession>
<feature type="transmembrane region" description="Helical" evidence="1">
    <location>
        <begin position="110"/>
        <end position="131"/>
    </location>
</feature>
<gene>
    <name evidence="3" type="ORF">COU13_01665</name>
</gene>
<keyword evidence="1" id="KW-0472">Membrane</keyword>
<feature type="transmembrane region" description="Helical" evidence="1">
    <location>
        <begin position="58"/>
        <end position="89"/>
    </location>
</feature>
<sequence>MIEHITKSWEWFSVRAEGAHTKAWLLALSFTESFIFIIPPDPLLSAIILAGSSRWKYYAFITTIASVLGAVLGYLIGVFFFETVGTFIIHTYSLESNFTLVQENFDKNTFGVILFAAITPIPFKVFVLMAGFLKANFFAFILASILGRGARYALVAFATHKLGGRALTIARRHSMSVTVISFFVFVLYILYIVLT</sequence>
<evidence type="ECO:0000259" key="2">
    <source>
        <dbReference type="Pfam" id="PF09335"/>
    </source>
</evidence>
<keyword evidence="1" id="KW-1133">Transmembrane helix</keyword>
<protein>
    <submittedName>
        <fullName evidence="3">Cytochrome B</fullName>
    </submittedName>
</protein>
<evidence type="ECO:0000313" key="4">
    <source>
        <dbReference type="Proteomes" id="UP000230706"/>
    </source>
</evidence>
<dbReference type="GO" id="GO:0005886">
    <property type="term" value="C:plasma membrane"/>
    <property type="evidence" value="ECO:0007669"/>
    <property type="project" value="TreeGrafter"/>
</dbReference>
<dbReference type="PANTHER" id="PTHR42709">
    <property type="entry name" value="ALKALINE PHOSPHATASE LIKE PROTEIN"/>
    <property type="match status" value="1"/>
</dbReference>
<feature type="domain" description="VTT" evidence="2">
    <location>
        <begin position="48"/>
        <end position="159"/>
    </location>
</feature>
<organism evidence="3 4">
    <name type="scientific">Candidatus Kaiserbacteria bacterium CG10_big_fil_rev_8_21_14_0_10_43_70</name>
    <dbReference type="NCBI Taxonomy" id="1974605"/>
    <lineage>
        <taxon>Bacteria</taxon>
        <taxon>Candidatus Kaiseribacteriota</taxon>
    </lineage>
</organism>
<feature type="transmembrane region" description="Helical" evidence="1">
    <location>
        <begin position="137"/>
        <end position="154"/>
    </location>
</feature>
<dbReference type="AlphaFoldDB" id="A0A2H0UIU2"/>
<evidence type="ECO:0000313" key="3">
    <source>
        <dbReference type="EMBL" id="PIR86311.1"/>
    </source>
</evidence>
<feature type="transmembrane region" description="Helical" evidence="1">
    <location>
        <begin position="175"/>
        <end position="194"/>
    </location>
</feature>
<dbReference type="EMBL" id="PFBF01000037">
    <property type="protein sequence ID" value="PIR86311.1"/>
    <property type="molecule type" value="Genomic_DNA"/>
</dbReference>
<dbReference type="PANTHER" id="PTHR42709:SF11">
    <property type="entry name" value="DEDA FAMILY PROTEIN"/>
    <property type="match status" value="1"/>
</dbReference>
<dbReference type="InterPro" id="IPR032816">
    <property type="entry name" value="VTT_dom"/>
</dbReference>
<comment type="caution">
    <text evidence="3">The sequence shown here is derived from an EMBL/GenBank/DDBJ whole genome shotgun (WGS) entry which is preliminary data.</text>
</comment>
<dbReference type="Pfam" id="PF09335">
    <property type="entry name" value="VTT_dom"/>
    <property type="match status" value="1"/>
</dbReference>
<evidence type="ECO:0000256" key="1">
    <source>
        <dbReference type="SAM" id="Phobius"/>
    </source>
</evidence>
<keyword evidence="1" id="KW-0812">Transmembrane</keyword>